<dbReference type="InterPro" id="IPR039690">
    <property type="entry name" value="SNRNP25"/>
</dbReference>
<dbReference type="Pfam" id="PF18036">
    <property type="entry name" value="Ubiquitin_4"/>
    <property type="match status" value="1"/>
</dbReference>
<sequence length="265" mass="30663">MDDNRAFVMHMGERSLMIVSNGRHRRSPSMSHIDDNFSYYSLPSETLNLSIIKLDASSFRVEVANEATVGELKQAVEAIFAHVPLKAPGKILWPLVWRQFCLSYQGHKLVTETDYLRDYGIKDGDQLHFVRHISDTCSYQSKQSKKRAFNLKQHRRSSSHELNRHQKKEHNDDDDIGLNGIVIENGKIQNCKAEEIRGGKSWLSGFLGGLSSHSRLPVVRIASTEGRICCSMIARFIVDSFRKIRRIIRHWRGLHYSRRPTWREF</sequence>
<organism evidence="3 4">
    <name type="scientific">Phaseolus coccineus</name>
    <name type="common">Scarlet runner bean</name>
    <name type="synonym">Phaseolus multiflorus</name>
    <dbReference type="NCBI Taxonomy" id="3886"/>
    <lineage>
        <taxon>Eukaryota</taxon>
        <taxon>Viridiplantae</taxon>
        <taxon>Streptophyta</taxon>
        <taxon>Embryophyta</taxon>
        <taxon>Tracheophyta</taxon>
        <taxon>Spermatophyta</taxon>
        <taxon>Magnoliopsida</taxon>
        <taxon>eudicotyledons</taxon>
        <taxon>Gunneridae</taxon>
        <taxon>Pentapetalae</taxon>
        <taxon>rosids</taxon>
        <taxon>fabids</taxon>
        <taxon>Fabales</taxon>
        <taxon>Fabaceae</taxon>
        <taxon>Papilionoideae</taxon>
        <taxon>50 kb inversion clade</taxon>
        <taxon>NPAAA clade</taxon>
        <taxon>indigoferoid/millettioid clade</taxon>
        <taxon>Phaseoleae</taxon>
        <taxon>Phaseolus</taxon>
    </lineage>
</organism>
<dbReference type="PANTHER" id="PTHR14942">
    <property type="entry name" value="U11/U12 SMALL NUCLEAR RIBONUCLEOPROTEIN 25 KDA PROTEIN"/>
    <property type="match status" value="1"/>
</dbReference>
<comment type="caution">
    <text evidence="3">The sequence shown here is derived from an EMBL/GenBank/DDBJ whole genome shotgun (WGS) entry which is preliminary data.</text>
</comment>
<dbReference type="Gene3D" id="3.10.20.90">
    <property type="entry name" value="Phosphatidylinositol 3-kinase Catalytic Subunit, Chain A, domain 1"/>
    <property type="match status" value="1"/>
</dbReference>
<dbReference type="PANTHER" id="PTHR14942:SF2">
    <property type="entry name" value="UBIQUITIN-LIKE SUPERFAMILY PROTEIN"/>
    <property type="match status" value="1"/>
</dbReference>
<dbReference type="Proteomes" id="UP001374584">
    <property type="component" value="Unassembled WGS sequence"/>
</dbReference>
<dbReference type="InterPro" id="IPR029071">
    <property type="entry name" value="Ubiquitin-like_domsf"/>
</dbReference>
<reference evidence="3 4" key="1">
    <citation type="submission" date="2024-01" db="EMBL/GenBank/DDBJ databases">
        <title>The genomes of 5 underutilized Papilionoideae crops provide insights into root nodulation and disease resistanc.</title>
        <authorList>
            <person name="Jiang F."/>
        </authorList>
    </citation>
    <scope>NUCLEOTIDE SEQUENCE [LARGE SCALE GENOMIC DNA]</scope>
    <source>
        <strain evidence="3">JINMINGXINNONG_FW02</strain>
        <tissue evidence="3">Leaves</tissue>
    </source>
</reference>
<dbReference type="SUPFAM" id="SSF54236">
    <property type="entry name" value="Ubiquitin-like"/>
    <property type="match status" value="1"/>
</dbReference>
<dbReference type="AlphaFoldDB" id="A0AAN9QZ63"/>
<dbReference type="InterPro" id="IPR040610">
    <property type="entry name" value="SNRNP25_ubiquitin"/>
</dbReference>
<proteinExistence type="predicted"/>
<dbReference type="CDD" id="cd17058">
    <property type="entry name" value="Ubl_SNRNP25"/>
    <property type="match status" value="1"/>
</dbReference>
<evidence type="ECO:0000259" key="2">
    <source>
        <dbReference type="Pfam" id="PF18036"/>
    </source>
</evidence>
<name>A0AAN9QZ63_PHACN</name>
<protein>
    <recommendedName>
        <fullName evidence="2">SNRNP25 ubiquitin-like domain-containing protein</fullName>
    </recommendedName>
</protein>
<gene>
    <name evidence="3" type="ORF">VNO80_18127</name>
</gene>
<feature type="region of interest" description="Disordered" evidence="1">
    <location>
        <begin position="149"/>
        <end position="176"/>
    </location>
</feature>
<evidence type="ECO:0000256" key="1">
    <source>
        <dbReference type="SAM" id="MobiDB-lite"/>
    </source>
</evidence>
<accession>A0AAN9QZ63</accession>
<keyword evidence="4" id="KW-1185">Reference proteome</keyword>
<evidence type="ECO:0000313" key="3">
    <source>
        <dbReference type="EMBL" id="KAK7352699.1"/>
    </source>
</evidence>
<dbReference type="GO" id="GO:0000398">
    <property type="term" value="P:mRNA splicing, via spliceosome"/>
    <property type="evidence" value="ECO:0007669"/>
    <property type="project" value="InterPro"/>
</dbReference>
<dbReference type="EMBL" id="JAYMYR010000007">
    <property type="protein sequence ID" value="KAK7352699.1"/>
    <property type="molecule type" value="Genomic_DNA"/>
</dbReference>
<evidence type="ECO:0000313" key="4">
    <source>
        <dbReference type="Proteomes" id="UP001374584"/>
    </source>
</evidence>
<feature type="domain" description="SNRNP25 ubiquitin-like" evidence="2">
    <location>
        <begin position="48"/>
        <end position="133"/>
    </location>
</feature>